<protein>
    <recommendedName>
        <fullName evidence="3">histidine kinase</fullName>
        <ecNumber evidence="3">2.7.13.3</ecNumber>
    </recommendedName>
</protein>
<keyword evidence="18" id="KW-1185">Reference proteome</keyword>
<dbReference type="InterPro" id="IPR003594">
    <property type="entry name" value="HATPase_dom"/>
</dbReference>
<feature type="transmembrane region" description="Helical" evidence="15">
    <location>
        <begin position="12"/>
        <end position="42"/>
    </location>
</feature>
<dbReference type="Pfam" id="PF11808">
    <property type="entry name" value="PhoR"/>
    <property type="match status" value="1"/>
</dbReference>
<dbReference type="PROSITE" id="PS50109">
    <property type="entry name" value="HIS_KIN"/>
    <property type="match status" value="1"/>
</dbReference>
<comment type="catalytic activity">
    <reaction evidence="1">
        <text>ATP + protein L-histidine = ADP + protein N-phospho-L-histidine.</text>
        <dbReference type="EC" id="2.7.13.3"/>
    </reaction>
</comment>
<evidence type="ECO:0000313" key="18">
    <source>
        <dbReference type="Proteomes" id="UP000494216"/>
    </source>
</evidence>
<dbReference type="PRINTS" id="PR00344">
    <property type="entry name" value="BCTRLSENSOR"/>
</dbReference>
<keyword evidence="10" id="KW-0418">Kinase</keyword>
<evidence type="ECO:0000256" key="9">
    <source>
        <dbReference type="ARBA" id="ARBA00022741"/>
    </source>
</evidence>
<dbReference type="PANTHER" id="PTHR45453:SF1">
    <property type="entry name" value="PHOSPHATE REGULON SENSOR PROTEIN PHOR"/>
    <property type="match status" value="1"/>
</dbReference>
<dbReference type="InterPro" id="IPR036097">
    <property type="entry name" value="HisK_dim/P_sf"/>
</dbReference>
<proteinExistence type="predicted"/>
<dbReference type="Pfam" id="PF02518">
    <property type="entry name" value="HATPase_c"/>
    <property type="match status" value="1"/>
</dbReference>
<keyword evidence="11" id="KW-0067">ATP-binding</keyword>
<dbReference type="SUPFAM" id="SSF47384">
    <property type="entry name" value="Homodimeric domain of signal transducing histidine kinase"/>
    <property type="match status" value="1"/>
</dbReference>
<evidence type="ECO:0000256" key="3">
    <source>
        <dbReference type="ARBA" id="ARBA00012438"/>
    </source>
</evidence>
<dbReference type="Pfam" id="PF00512">
    <property type="entry name" value="HisKA"/>
    <property type="match status" value="1"/>
</dbReference>
<dbReference type="InterPro" id="IPR004358">
    <property type="entry name" value="Sig_transdc_His_kin-like_C"/>
</dbReference>
<evidence type="ECO:0000256" key="8">
    <source>
        <dbReference type="ARBA" id="ARBA00022692"/>
    </source>
</evidence>
<keyword evidence="7 17" id="KW-0808">Transferase</keyword>
<dbReference type="CDD" id="cd00082">
    <property type="entry name" value="HisKA"/>
    <property type="match status" value="1"/>
</dbReference>
<feature type="domain" description="Histidine kinase" evidence="16">
    <location>
        <begin position="208"/>
        <end position="422"/>
    </location>
</feature>
<evidence type="ECO:0000256" key="5">
    <source>
        <dbReference type="ARBA" id="ARBA00022475"/>
    </source>
</evidence>
<dbReference type="NCBIfam" id="NF008235">
    <property type="entry name" value="PRK11006.1"/>
    <property type="match status" value="1"/>
</dbReference>
<dbReference type="FunFam" id="3.30.565.10:FF:000006">
    <property type="entry name" value="Sensor histidine kinase WalK"/>
    <property type="match status" value="1"/>
</dbReference>
<dbReference type="EC" id="2.7.13.3" evidence="3"/>
<dbReference type="GO" id="GO:0005886">
    <property type="term" value="C:plasma membrane"/>
    <property type="evidence" value="ECO:0007669"/>
    <property type="project" value="UniProtKB-SubCell"/>
</dbReference>
<dbReference type="AlphaFoldDB" id="A0A8S0XI38"/>
<evidence type="ECO:0000256" key="14">
    <source>
        <dbReference type="ARBA" id="ARBA00023136"/>
    </source>
</evidence>
<evidence type="ECO:0000313" key="17">
    <source>
        <dbReference type="EMBL" id="CAA9892293.1"/>
    </source>
</evidence>
<evidence type="ECO:0000256" key="12">
    <source>
        <dbReference type="ARBA" id="ARBA00022989"/>
    </source>
</evidence>
<dbReference type="InterPro" id="IPR036890">
    <property type="entry name" value="HATPase_C_sf"/>
</dbReference>
<name>A0A8S0XI38_9GAMM</name>
<evidence type="ECO:0000256" key="11">
    <source>
        <dbReference type="ARBA" id="ARBA00022840"/>
    </source>
</evidence>
<dbReference type="EMBL" id="CADCXN010000096">
    <property type="protein sequence ID" value="CAA9892293.1"/>
    <property type="molecule type" value="Genomic_DNA"/>
</dbReference>
<dbReference type="InterPro" id="IPR005467">
    <property type="entry name" value="His_kinase_dom"/>
</dbReference>
<evidence type="ECO:0000256" key="4">
    <source>
        <dbReference type="ARBA" id="ARBA00022448"/>
    </source>
</evidence>
<keyword evidence="13" id="KW-0902">Two-component regulatory system</keyword>
<dbReference type="Gene3D" id="3.30.565.10">
    <property type="entry name" value="Histidine kinase-like ATPase, C-terminal domain"/>
    <property type="match status" value="1"/>
</dbReference>
<dbReference type="GO" id="GO:0005524">
    <property type="term" value="F:ATP binding"/>
    <property type="evidence" value="ECO:0007669"/>
    <property type="project" value="UniProtKB-KW"/>
</dbReference>
<comment type="subcellular location">
    <subcellularLocation>
        <location evidence="2">Cell membrane</location>
    </subcellularLocation>
</comment>
<dbReference type="InterPro" id="IPR021766">
    <property type="entry name" value="PhoR_N"/>
</dbReference>
<evidence type="ECO:0000256" key="10">
    <source>
        <dbReference type="ARBA" id="ARBA00022777"/>
    </source>
</evidence>
<gene>
    <name evidence="17" type="primary">phoR</name>
    <name evidence="17" type="ORF">METHB2_640005</name>
</gene>
<comment type="caution">
    <text evidence="17">The sequence shown here is derived from an EMBL/GenBank/DDBJ whole genome shotgun (WGS) entry which is preliminary data.</text>
</comment>
<keyword evidence="8 15" id="KW-0812">Transmembrane</keyword>
<accession>A0A8S0XI38</accession>
<sequence>MNAWQKEISIVLLLLIIVSIVGGLTGFFQPMLFILVLFLLIYQVYQISRFEKWISVGGRRRYPETRGIWEEIYYHVYRIKKTEKKRKKKLGKIIDQFRKSTEALPDAAVVLGNNDEIEWENKAAREVLGLKQSDKGQRIPNLIRFPEFISYLRSGNYNEAVIIPSPIDDRITLEVRVVAYGAGLRLLLAQDVTQLKKMERMRKDFVANVSHELRTPLTVLKGYLETLQDMDDGNSPLLTTSFKEMQAQTERMQHLVDDLLLLTRLETQQKKPQCINVPELLSQICRESDTLETADRRIKLTLQSDAHIFGEEQELRSAFTNLLSNALKYSPQDSVVKVRWYETNDSMVLEVEDQGEGIAAADIPRITERFYRCEVKRNRKVNGTGLGLAIVKHVLMRHDAKLNIASELGKGSRFSCHFPVTRLCAANPSI</sequence>
<evidence type="ECO:0000256" key="15">
    <source>
        <dbReference type="SAM" id="Phobius"/>
    </source>
</evidence>
<dbReference type="InterPro" id="IPR003661">
    <property type="entry name" value="HisK_dim/P_dom"/>
</dbReference>
<organism evidence="17 18">
    <name type="scientific">Candidatus Methylobacter favarea</name>
    <dbReference type="NCBI Taxonomy" id="2707345"/>
    <lineage>
        <taxon>Bacteria</taxon>
        <taxon>Pseudomonadati</taxon>
        <taxon>Pseudomonadota</taxon>
        <taxon>Gammaproteobacteria</taxon>
        <taxon>Methylococcales</taxon>
        <taxon>Methylococcaceae</taxon>
        <taxon>Methylobacter</taxon>
    </lineage>
</organism>
<dbReference type="PANTHER" id="PTHR45453">
    <property type="entry name" value="PHOSPHATE REGULON SENSOR PROTEIN PHOR"/>
    <property type="match status" value="1"/>
</dbReference>
<dbReference type="NCBIfam" id="TIGR02966">
    <property type="entry name" value="phoR_proteo"/>
    <property type="match status" value="1"/>
</dbReference>
<evidence type="ECO:0000259" key="16">
    <source>
        <dbReference type="PROSITE" id="PS50109"/>
    </source>
</evidence>
<dbReference type="InterPro" id="IPR050351">
    <property type="entry name" value="BphY/WalK/GraS-like"/>
</dbReference>
<dbReference type="SMART" id="SM00388">
    <property type="entry name" value="HisKA"/>
    <property type="match status" value="1"/>
</dbReference>
<keyword evidence="5" id="KW-1003">Cell membrane</keyword>
<evidence type="ECO:0000256" key="7">
    <source>
        <dbReference type="ARBA" id="ARBA00022679"/>
    </source>
</evidence>
<evidence type="ECO:0000256" key="1">
    <source>
        <dbReference type="ARBA" id="ARBA00000085"/>
    </source>
</evidence>
<dbReference type="Gene3D" id="1.10.287.130">
    <property type="match status" value="1"/>
</dbReference>
<keyword evidence="14 15" id="KW-0472">Membrane</keyword>
<dbReference type="GO" id="GO:0004721">
    <property type="term" value="F:phosphoprotein phosphatase activity"/>
    <property type="evidence" value="ECO:0007669"/>
    <property type="project" value="InterPro"/>
</dbReference>
<dbReference type="GO" id="GO:0000155">
    <property type="term" value="F:phosphorelay sensor kinase activity"/>
    <property type="evidence" value="ECO:0007669"/>
    <property type="project" value="InterPro"/>
</dbReference>
<evidence type="ECO:0000256" key="6">
    <source>
        <dbReference type="ARBA" id="ARBA00022553"/>
    </source>
</evidence>
<keyword evidence="4" id="KW-0813">Transport</keyword>
<evidence type="ECO:0000256" key="13">
    <source>
        <dbReference type="ARBA" id="ARBA00023012"/>
    </source>
</evidence>
<dbReference type="Proteomes" id="UP000494216">
    <property type="component" value="Unassembled WGS sequence"/>
</dbReference>
<evidence type="ECO:0000256" key="2">
    <source>
        <dbReference type="ARBA" id="ARBA00004236"/>
    </source>
</evidence>
<keyword evidence="12 15" id="KW-1133">Transmembrane helix</keyword>
<dbReference type="SUPFAM" id="SSF55874">
    <property type="entry name" value="ATPase domain of HSP90 chaperone/DNA topoisomerase II/histidine kinase"/>
    <property type="match status" value="1"/>
</dbReference>
<dbReference type="RefSeq" id="WP_174627079.1">
    <property type="nucleotide sequence ID" value="NZ_CADCXN010000096.1"/>
</dbReference>
<keyword evidence="6" id="KW-0597">Phosphoprotein</keyword>
<dbReference type="SMART" id="SM00387">
    <property type="entry name" value="HATPase_c"/>
    <property type="match status" value="1"/>
</dbReference>
<dbReference type="GO" id="GO:0016036">
    <property type="term" value="P:cellular response to phosphate starvation"/>
    <property type="evidence" value="ECO:0007669"/>
    <property type="project" value="TreeGrafter"/>
</dbReference>
<reference evidence="17 18" key="1">
    <citation type="submission" date="2020-02" db="EMBL/GenBank/DDBJ databases">
        <authorList>
            <person name="Hogendoorn C."/>
        </authorList>
    </citation>
    <scope>NUCLEOTIDE SEQUENCE [LARGE SCALE GENOMIC DNA]</scope>
    <source>
        <strain evidence="17">METHB21</strain>
    </source>
</reference>
<dbReference type="FunFam" id="1.10.287.130:FF:000001">
    <property type="entry name" value="Two-component sensor histidine kinase"/>
    <property type="match status" value="1"/>
</dbReference>
<keyword evidence="9" id="KW-0547">Nucleotide-binding</keyword>
<dbReference type="InterPro" id="IPR014310">
    <property type="entry name" value="Sig_transdc_His_kinase_PhoR"/>
</dbReference>